<dbReference type="InterPro" id="IPR036770">
    <property type="entry name" value="Ankyrin_rpt-contain_sf"/>
</dbReference>
<evidence type="ECO:0000313" key="1">
    <source>
        <dbReference type="EMBL" id="CRZ03085.1"/>
    </source>
</evidence>
<reference evidence="1" key="1">
    <citation type="submission" date="2015-04" db="EMBL/GenBank/DDBJ databases">
        <title>The genome sequence of the plant pathogenic Rhizarian Plasmodiophora brassicae reveals insights in its biotrophic life cycle and the origin of chitin synthesis.</title>
        <authorList>
            <person name="Schwelm A."/>
            <person name="Fogelqvist J."/>
            <person name="Knaust A."/>
            <person name="Julke S."/>
            <person name="Lilja T."/>
            <person name="Dhandapani V."/>
            <person name="Bonilla-Rosso G."/>
            <person name="Karlsson M."/>
            <person name="Shevchenko A."/>
            <person name="Choi S.R."/>
            <person name="Kim H.G."/>
            <person name="Park J.Y."/>
            <person name="Lim Y.P."/>
            <person name="Ludwig-Muller J."/>
            <person name="Dixelius C."/>
        </authorList>
    </citation>
    <scope>NUCLEOTIDE SEQUENCE</scope>
    <source>
        <tissue evidence="1">Potato root galls</tissue>
    </source>
</reference>
<dbReference type="InterPro" id="IPR002110">
    <property type="entry name" value="Ankyrin_rpt"/>
</dbReference>
<sequence>NKGANAQLFGSGAMTVLHEAAHHGLFDIATRVFQQTKRKVEAPNENLHSLLHVAILSSNEKGKESFIMSLLKGGANPSSMTMIGNTAVHHAIMCNLSVHIIFELLKADRRIRHDYAIFTFSQFKILNKDIIDGILHRLDFDILNHQNSQRMTPLDVAKQLNRKSIVEFLSEYDVKTHSVDSLPAEWGALWARLLAVLAP</sequence>
<dbReference type="SUPFAM" id="SSF48403">
    <property type="entry name" value="Ankyrin repeat"/>
    <property type="match status" value="1"/>
</dbReference>
<accession>A0A0H5QLQ4</accession>
<proteinExistence type="predicted"/>
<name>A0A0H5QLQ4_9EUKA</name>
<feature type="non-terminal residue" evidence="1">
    <location>
        <position position="1"/>
    </location>
</feature>
<dbReference type="Gene3D" id="1.25.40.20">
    <property type="entry name" value="Ankyrin repeat-containing domain"/>
    <property type="match status" value="1"/>
</dbReference>
<protein>
    <submittedName>
        <fullName evidence="1">Uncharacterized protein</fullName>
    </submittedName>
</protein>
<dbReference type="AlphaFoldDB" id="A0A0H5QLQ4"/>
<organism evidence="1">
    <name type="scientific">Spongospora subterranea</name>
    <dbReference type="NCBI Taxonomy" id="70186"/>
    <lineage>
        <taxon>Eukaryota</taxon>
        <taxon>Sar</taxon>
        <taxon>Rhizaria</taxon>
        <taxon>Endomyxa</taxon>
        <taxon>Phytomyxea</taxon>
        <taxon>Plasmodiophorida</taxon>
        <taxon>Plasmodiophoridae</taxon>
        <taxon>Spongospora</taxon>
    </lineage>
</organism>
<dbReference type="EMBL" id="HACM01002643">
    <property type="protein sequence ID" value="CRZ03085.1"/>
    <property type="molecule type" value="Transcribed_RNA"/>
</dbReference>
<dbReference type="SMART" id="SM00248">
    <property type="entry name" value="ANK"/>
    <property type="match status" value="4"/>
</dbReference>